<evidence type="ECO:0000313" key="2">
    <source>
        <dbReference type="Proteomes" id="UP000030988"/>
    </source>
</evidence>
<gene>
    <name evidence="1" type="ORF">PK98_03040</name>
</gene>
<comment type="caution">
    <text evidence="1">The sequence shown here is derived from an EMBL/GenBank/DDBJ whole genome shotgun (WGS) entry which is preliminary data.</text>
</comment>
<dbReference type="EMBL" id="JTDN01000001">
    <property type="protein sequence ID" value="KHL25644.1"/>
    <property type="molecule type" value="Genomic_DNA"/>
</dbReference>
<dbReference type="Proteomes" id="UP000030988">
    <property type="component" value="Unassembled WGS sequence"/>
</dbReference>
<organism evidence="1 2">
    <name type="scientific">Croceibacterium mercuriale</name>
    <dbReference type="NCBI Taxonomy" id="1572751"/>
    <lineage>
        <taxon>Bacteria</taxon>
        <taxon>Pseudomonadati</taxon>
        <taxon>Pseudomonadota</taxon>
        <taxon>Alphaproteobacteria</taxon>
        <taxon>Sphingomonadales</taxon>
        <taxon>Erythrobacteraceae</taxon>
        <taxon>Croceibacterium</taxon>
    </lineage>
</organism>
<evidence type="ECO:0008006" key="3">
    <source>
        <dbReference type="Google" id="ProtNLM"/>
    </source>
</evidence>
<proteinExistence type="predicted"/>
<dbReference type="InterPro" id="IPR011049">
    <property type="entry name" value="Serralysin-like_metalloprot_C"/>
</dbReference>
<reference evidence="1 2" key="1">
    <citation type="submission" date="2014-11" db="EMBL/GenBank/DDBJ databases">
        <title>Draft genome sequence of Kirrobacter mercurialis.</title>
        <authorList>
            <person name="Coil D.A."/>
            <person name="Eisen J.A."/>
        </authorList>
    </citation>
    <scope>NUCLEOTIDE SEQUENCE [LARGE SCALE GENOMIC DNA]</scope>
    <source>
        <strain evidence="1 2">Coronado</strain>
    </source>
</reference>
<accession>A0A0B2BW37</accession>
<name>A0A0B2BW37_9SPHN</name>
<protein>
    <recommendedName>
        <fullName evidence="3">Calcium-binding protein</fullName>
    </recommendedName>
</protein>
<dbReference type="PRINTS" id="PR00313">
    <property type="entry name" value="CABNDNGRPT"/>
</dbReference>
<dbReference type="Gene3D" id="2.150.10.10">
    <property type="entry name" value="Serralysin-like metalloprotease, C-terminal"/>
    <property type="match status" value="1"/>
</dbReference>
<evidence type="ECO:0000313" key="1">
    <source>
        <dbReference type="EMBL" id="KHL25644.1"/>
    </source>
</evidence>
<dbReference type="Pfam" id="PF00353">
    <property type="entry name" value="HemolysinCabind"/>
    <property type="match status" value="5"/>
</dbReference>
<dbReference type="InterPro" id="IPR001343">
    <property type="entry name" value="Hemolysn_Ca-bd"/>
</dbReference>
<keyword evidence="2" id="KW-1185">Reference proteome</keyword>
<dbReference type="SUPFAM" id="SSF51120">
    <property type="entry name" value="beta-Roll"/>
    <property type="match status" value="2"/>
</dbReference>
<dbReference type="STRING" id="1572751.PK98_03040"/>
<sequence length="330" mass="33733">MASMFDTAAFIQAENEPVVVNGTTGDDTLNTGTNRTTLNGLVGNDTLTTGLLGRGYTGELYAIQNGGTGNDTMSVLINAFTNYAYTQLDGGTGADRLSVNSTLTNEDADATVLIENYLTGGTGDDVIDVDATLSSVSGGNINNEVYAGTGNDTVTMTARVLEGTDVELAYNYADGGTGDDTIFATAFGDGDDYLINEVSGGIGNDIIIARTEGGYGESYIAGGSGADVLQVIGGFYNELYGQGGNDTLFGGTGIDIMSGGTEADRFFIGLNNGADVITDFQVGSDTLVLTDGQTIDSLAISNGSTFVTFADGGSVLLQGVTIADEALLFG</sequence>
<dbReference type="AlphaFoldDB" id="A0A0B2BW37"/>
<dbReference type="Gene3D" id="2.160.20.160">
    <property type="match status" value="1"/>
</dbReference>
<dbReference type="GO" id="GO:0005509">
    <property type="term" value="F:calcium ion binding"/>
    <property type="evidence" value="ECO:0007669"/>
    <property type="project" value="InterPro"/>
</dbReference>